<evidence type="ECO:0000256" key="8">
    <source>
        <dbReference type="ARBA" id="ARBA00037071"/>
    </source>
</evidence>
<gene>
    <name evidence="11" type="ORF">SAMN05192566_1878</name>
</gene>
<dbReference type="EC" id="5.2.1.8" evidence="9"/>
<dbReference type="Proteomes" id="UP000198629">
    <property type="component" value="Unassembled WGS sequence"/>
</dbReference>
<dbReference type="EMBL" id="FNFX01000003">
    <property type="protein sequence ID" value="SDK60976.1"/>
    <property type="molecule type" value="Genomic_DNA"/>
</dbReference>
<dbReference type="PROSITE" id="PS50059">
    <property type="entry name" value="FKBP_PPIASE"/>
    <property type="match status" value="1"/>
</dbReference>
<organism evidence="11 12">
    <name type="scientific">Methylophilus rhizosphaerae</name>
    <dbReference type="NCBI Taxonomy" id="492660"/>
    <lineage>
        <taxon>Bacteria</taxon>
        <taxon>Pseudomonadati</taxon>
        <taxon>Pseudomonadota</taxon>
        <taxon>Betaproteobacteria</taxon>
        <taxon>Nitrosomonadales</taxon>
        <taxon>Methylophilaceae</taxon>
        <taxon>Methylophilus</taxon>
    </lineage>
</organism>
<evidence type="ECO:0000256" key="3">
    <source>
        <dbReference type="ARBA" id="ARBA00006577"/>
    </source>
</evidence>
<evidence type="ECO:0000256" key="6">
    <source>
        <dbReference type="ARBA" id="ARBA00023186"/>
    </source>
</evidence>
<dbReference type="PANTHER" id="PTHR47861:SF3">
    <property type="entry name" value="FKBP-TYPE PEPTIDYL-PROLYL CIS-TRANS ISOMERASE SLYD"/>
    <property type="match status" value="1"/>
</dbReference>
<keyword evidence="12" id="KW-1185">Reference proteome</keyword>
<dbReference type="GO" id="GO:0042026">
    <property type="term" value="P:protein refolding"/>
    <property type="evidence" value="ECO:0007669"/>
    <property type="project" value="UniProtKB-ARBA"/>
</dbReference>
<keyword evidence="7 9" id="KW-0413">Isomerase</keyword>
<feature type="domain" description="PPIase FKBP-type" evidence="10">
    <location>
        <begin position="6"/>
        <end position="83"/>
    </location>
</feature>
<dbReference type="SUPFAM" id="SSF54534">
    <property type="entry name" value="FKBP-like"/>
    <property type="match status" value="1"/>
</dbReference>
<reference evidence="12" key="1">
    <citation type="submission" date="2016-10" db="EMBL/GenBank/DDBJ databases">
        <authorList>
            <person name="Varghese N."/>
            <person name="Submissions S."/>
        </authorList>
    </citation>
    <scope>NUCLEOTIDE SEQUENCE [LARGE SCALE GENOMIC DNA]</scope>
    <source>
        <strain evidence="12">CBMB127</strain>
    </source>
</reference>
<dbReference type="InterPro" id="IPR001179">
    <property type="entry name" value="PPIase_FKBP_dom"/>
</dbReference>
<evidence type="ECO:0000256" key="7">
    <source>
        <dbReference type="ARBA" id="ARBA00023235"/>
    </source>
</evidence>
<evidence type="ECO:0000256" key="4">
    <source>
        <dbReference type="ARBA" id="ARBA00022490"/>
    </source>
</evidence>
<sequence>MQVAMNTVVSMTYKLQNSDGDILEESQQPVAYLHGGYDNIFPKVEEAMHGKNVGDLVEVSLDPEDAFGEYDDALVQIEPASAFPTKDLKVGMQFEGEDETGDVILYSITDIADGKVVVDGNHPWAGQRLLFTATIKDVRSANKEEIEHQHVHGAGGHHH</sequence>
<dbReference type="GO" id="GO:0003755">
    <property type="term" value="F:peptidyl-prolyl cis-trans isomerase activity"/>
    <property type="evidence" value="ECO:0007669"/>
    <property type="project" value="UniProtKB-KW"/>
</dbReference>
<evidence type="ECO:0000259" key="10">
    <source>
        <dbReference type="PROSITE" id="PS50059"/>
    </source>
</evidence>
<comment type="subcellular location">
    <subcellularLocation>
        <location evidence="2">Cytoplasm</location>
    </subcellularLocation>
</comment>
<evidence type="ECO:0000256" key="1">
    <source>
        <dbReference type="ARBA" id="ARBA00000971"/>
    </source>
</evidence>
<dbReference type="Gene3D" id="3.10.50.40">
    <property type="match status" value="1"/>
</dbReference>
<comment type="function">
    <text evidence="8">Also involved in hydrogenase metallocenter assembly, probably by participating in the nickel insertion step. This function in hydrogenase biosynthesis requires chaperone activity and the presence of the metal-binding domain, but not PPIase activity.</text>
</comment>
<evidence type="ECO:0000256" key="9">
    <source>
        <dbReference type="PROSITE-ProRule" id="PRU00277"/>
    </source>
</evidence>
<comment type="similarity">
    <text evidence="3">Belongs to the FKBP-type PPIase family.</text>
</comment>
<proteinExistence type="inferred from homology"/>
<keyword evidence="4" id="KW-0963">Cytoplasm</keyword>
<keyword evidence="5 9" id="KW-0697">Rotamase</keyword>
<comment type="catalytic activity">
    <reaction evidence="1 9">
        <text>[protein]-peptidylproline (omega=180) = [protein]-peptidylproline (omega=0)</text>
        <dbReference type="Rhea" id="RHEA:16237"/>
        <dbReference type="Rhea" id="RHEA-COMP:10747"/>
        <dbReference type="Rhea" id="RHEA-COMP:10748"/>
        <dbReference type="ChEBI" id="CHEBI:83833"/>
        <dbReference type="ChEBI" id="CHEBI:83834"/>
        <dbReference type="EC" id="5.2.1.8"/>
    </reaction>
</comment>
<dbReference type="GO" id="GO:0005737">
    <property type="term" value="C:cytoplasm"/>
    <property type="evidence" value="ECO:0007669"/>
    <property type="project" value="UniProtKB-SubCell"/>
</dbReference>
<keyword evidence="6" id="KW-0143">Chaperone</keyword>
<dbReference type="PANTHER" id="PTHR47861">
    <property type="entry name" value="FKBP-TYPE PEPTIDYL-PROLYL CIS-TRANS ISOMERASE SLYD"/>
    <property type="match status" value="1"/>
</dbReference>
<accession>A0A1G9DAP1</accession>
<evidence type="ECO:0000313" key="12">
    <source>
        <dbReference type="Proteomes" id="UP000198629"/>
    </source>
</evidence>
<evidence type="ECO:0000313" key="11">
    <source>
        <dbReference type="EMBL" id="SDK60976.1"/>
    </source>
</evidence>
<dbReference type="AlphaFoldDB" id="A0A1G9DAP1"/>
<dbReference type="RefSeq" id="WP_176755244.1">
    <property type="nucleotide sequence ID" value="NZ_FNFX01000003.1"/>
</dbReference>
<dbReference type="STRING" id="492660.SAMN05192566_1878"/>
<evidence type="ECO:0000256" key="2">
    <source>
        <dbReference type="ARBA" id="ARBA00004496"/>
    </source>
</evidence>
<dbReference type="InterPro" id="IPR046357">
    <property type="entry name" value="PPIase_dom_sf"/>
</dbReference>
<name>A0A1G9DAP1_9PROT</name>
<evidence type="ECO:0000256" key="5">
    <source>
        <dbReference type="ARBA" id="ARBA00023110"/>
    </source>
</evidence>
<protein>
    <recommendedName>
        <fullName evidence="9">peptidylprolyl isomerase</fullName>
        <ecNumber evidence="9">5.2.1.8</ecNumber>
    </recommendedName>
</protein>